<feature type="compositionally biased region" description="Basic and acidic residues" evidence="1">
    <location>
        <begin position="12"/>
        <end position="29"/>
    </location>
</feature>
<dbReference type="Proteomes" id="UP000829196">
    <property type="component" value="Unassembled WGS sequence"/>
</dbReference>
<organism evidence="2 3">
    <name type="scientific">Dendrobium nobile</name>
    <name type="common">Orchid</name>
    <dbReference type="NCBI Taxonomy" id="94219"/>
    <lineage>
        <taxon>Eukaryota</taxon>
        <taxon>Viridiplantae</taxon>
        <taxon>Streptophyta</taxon>
        <taxon>Embryophyta</taxon>
        <taxon>Tracheophyta</taxon>
        <taxon>Spermatophyta</taxon>
        <taxon>Magnoliopsida</taxon>
        <taxon>Liliopsida</taxon>
        <taxon>Asparagales</taxon>
        <taxon>Orchidaceae</taxon>
        <taxon>Epidendroideae</taxon>
        <taxon>Malaxideae</taxon>
        <taxon>Dendrobiinae</taxon>
        <taxon>Dendrobium</taxon>
    </lineage>
</organism>
<comment type="caution">
    <text evidence="2">The sequence shown here is derived from an EMBL/GenBank/DDBJ whole genome shotgun (WGS) entry which is preliminary data.</text>
</comment>
<reference evidence="2" key="1">
    <citation type="journal article" date="2022" name="Front. Genet.">
        <title>Chromosome-Scale Assembly of the Dendrobium nobile Genome Provides Insights Into the Molecular Mechanism of the Biosynthesis of the Medicinal Active Ingredient of Dendrobium.</title>
        <authorList>
            <person name="Xu Q."/>
            <person name="Niu S.-C."/>
            <person name="Li K.-L."/>
            <person name="Zheng P.-J."/>
            <person name="Zhang X.-J."/>
            <person name="Jia Y."/>
            <person name="Liu Y."/>
            <person name="Niu Y.-X."/>
            <person name="Yu L.-H."/>
            <person name="Chen D.-F."/>
            <person name="Zhang G.-Q."/>
        </authorList>
    </citation>
    <scope>NUCLEOTIDE SEQUENCE</scope>
    <source>
        <tissue evidence="2">Leaf</tissue>
    </source>
</reference>
<feature type="compositionally biased region" description="Basic and acidic residues" evidence="1">
    <location>
        <begin position="53"/>
        <end position="84"/>
    </location>
</feature>
<dbReference type="AlphaFoldDB" id="A0A8T3BGM3"/>
<protein>
    <submittedName>
        <fullName evidence="2">Uncharacterized protein</fullName>
    </submittedName>
</protein>
<sequence length="84" mass="10184">MPWPVARNRLQLHHEDDCQQAPREREREREREIYLCRIEGRFREQGESSAARADLDNRDSLPQRNESRSREREEVRVKGQSREP</sequence>
<dbReference type="EMBL" id="JAGYWB010000009">
    <property type="protein sequence ID" value="KAI0511573.1"/>
    <property type="molecule type" value="Genomic_DNA"/>
</dbReference>
<evidence type="ECO:0000256" key="1">
    <source>
        <dbReference type="SAM" id="MobiDB-lite"/>
    </source>
</evidence>
<keyword evidence="3" id="KW-1185">Reference proteome</keyword>
<proteinExistence type="predicted"/>
<gene>
    <name evidence="2" type="ORF">KFK09_012203</name>
</gene>
<evidence type="ECO:0000313" key="2">
    <source>
        <dbReference type="EMBL" id="KAI0511573.1"/>
    </source>
</evidence>
<accession>A0A8T3BGM3</accession>
<feature type="region of interest" description="Disordered" evidence="1">
    <location>
        <begin position="43"/>
        <end position="84"/>
    </location>
</feature>
<name>A0A8T3BGM3_DENNO</name>
<evidence type="ECO:0000313" key="3">
    <source>
        <dbReference type="Proteomes" id="UP000829196"/>
    </source>
</evidence>
<feature type="region of interest" description="Disordered" evidence="1">
    <location>
        <begin position="1"/>
        <end position="29"/>
    </location>
</feature>